<evidence type="ECO:0000256" key="1">
    <source>
        <dbReference type="ARBA" id="ARBA00001974"/>
    </source>
</evidence>
<keyword evidence="6" id="KW-1133">Transmembrane helix</keyword>
<dbReference type="PANTHER" id="PTHR11552">
    <property type="entry name" value="GLUCOSE-METHANOL-CHOLINE GMC OXIDOREDUCTASE"/>
    <property type="match status" value="1"/>
</dbReference>
<dbReference type="InterPro" id="IPR012132">
    <property type="entry name" value="GMC_OxRdtase"/>
</dbReference>
<keyword evidence="3 5" id="KW-0285">Flavoprotein</keyword>
<sequence length="621" mass="68620">MFVLKYYWILYIYCTSAGIFSLFLFIHKQCDDAAEWVFYGEFDSAVQKEYDFIVVGAGSAGALVAGRLAEDKKHSVLVVEAGGRPSTLHDIPVTSPMLQLTPYDWQYVTLPQETACLGITNRESRWPRGKVLGGTSRLNYMIYLRGHFTDYDDWGWPRDEVLYYFKKSEHQIGRFEGKTDYHGANGGVYVSDMKYRTRLAKVFLEAAKELHYPEVDLNEMTSSPGVMEPQITSQNGVRWSTDYSMYHIANDAPKLHVLPNSLVEKVLIKDGVEAYGVLIRRSGGVGMVRAKHAVVLSAGTVETPKLLMLSGIGPAHHLSRHKIDVIADLPVGSNLQDHVTTGLDLILLNTSLPFNENTILATPILSYDYFAKGQGLLTHPGCEAVGLFHLSGGDRPDVELMLLPAGLSTDAGTVLRPAMGISDKLWSHYFAPLVGRQVASMLPKLLHPKSRGCLRLRSANPEDPPIINPRYLAHPDDIKTLTSGIRLIEKLINTAAMRGLGAELNPTPMPGCEKFAFNSDQYWECYLRHLTLTAYHPVGTCRMGSDPTDSVVGHDLRVHGIQNLYVIDASIMPSLPSGNTNAAVLMIAEKGADIVRNAVHTSGQVCQLMETFIRPTTTAMS</sequence>
<dbReference type="EMBL" id="AP028917">
    <property type="protein sequence ID" value="BES98562.1"/>
    <property type="molecule type" value="Genomic_DNA"/>
</dbReference>
<accession>A0ABN7B2A8</accession>
<evidence type="ECO:0000313" key="9">
    <source>
        <dbReference type="EMBL" id="BES98562.1"/>
    </source>
</evidence>
<comment type="cofactor">
    <cofactor evidence="1">
        <name>FAD</name>
        <dbReference type="ChEBI" id="CHEBI:57692"/>
    </cofactor>
</comment>
<dbReference type="PIRSF" id="PIRSF000137">
    <property type="entry name" value="Alcohol_oxidase"/>
    <property type="match status" value="1"/>
</dbReference>
<dbReference type="Gene3D" id="3.50.50.60">
    <property type="entry name" value="FAD/NAD(P)-binding domain"/>
    <property type="match status" value="1"/>
</dbReference>
<reference evidence="9 10" key="1">
    <citation type="submission" date="2023-09" db="EMBL/GenBank/DDBJ databases">
        <title>Nesidiocoris tenuis whole genome shotgun sequence.</title>
        <authorList>
            <person name="Shibata T."/>
            <person name="Shimoda M."/>
            <person name="Kobayashi T."/>
            <person name="Uehara T."/>
        </authorList>
    </citation>
    <scope>NUCLEOTIDE SEQUENCE [LARGE SCALE GENOMIC DNA]</scope>
    <source>
        <strain evidence="9 10">Japan</strain>
    </source>
</reference>
<evidence type="ECO:0000256" key="3">
    <source>
        <dbReference type="ARBA" id="ARBA00022630"/>
    </source>
</evidence>
<feature type="domain" description="Glucose-methanol-choline oxidoreductase N-terminal" evidence="8">
    <location>
        <begin position="299"/>
        <end position="313"/>
    </location>
</feature>
<evidence type="ECO:0000259" key="7">
    <source>
        <dbReference type="PROSITE" id="PS00623"/>
    </source>
</evidence>
<organism evidence="9 10">
    <name type="scientific">Nesidiocoris tenuis</name>
    <dbReference type="NCBI Taxonomy" id="355587"/>
    <lineage>
        <taxon>Eukaryota</taxon>
        <taxon>Metazoa</taxon>
        <taxon>Ecdysozoa</taxon>
        <taxon>Arthropoda</taxon>
        <taxon>Hexapoda</taxon>
        <taxon>Insecta</taxon>
        <taxon>Pterygota</taxon>
        <taxon>Neoptera</taxon>
        <taxon>Paraneoptera</taxon>
        <taxon>Hemiptera</taxon>
        <taxon>Heteroptera</taxon>
        <taxon>Panheteroptera</taxon>
        <taxon>Cimicomorpha</taxon>
        <taxon>Miridae</taxon>
        <taxon>Dicyphina</taxon>
        <taxon>Nesidiocoris</taxon>
    </lineage>
</organism>
<evidence type="ECO:0000313" key="10">
    <source>
        <dbReference type="Proteomes" id="UP001307889"/>
    </source>
</evidence>
<dbReference type="Pfam" id="PF05199">
    <property type="entry name" value="GMC_oxred_C"/>
    <property type="match status" value="1"/>
</dbReference>
<dbReference type="InterPro" id="IPR000172">
    <property type="entry name" value="GMC_OxRdtase_N"/>
</dbReference>
<dbReference type="Proteomes" id="UP001307889">
    <property type="component" value="Chromosome 9"/>
</dbReference>
<evidence type="ECO:0000256" key="2">
    <source>
        <dbReference type="ARBA" id="ARBA00010790"/>
    </source>
</evidence>
<dbReference type="InterPro" id="IPR007867">
    <property type="entry name" value="GMC_OxRtase_C"/>
</dbReference>
<keyword evidence="4 5" id="KW-0274">FAD</keyword>
<name>A0ABN7B2A8_9HEMI</name>
<proteinExistence type="inferred from homology"/>
<evidence type="ECO:0000256" key="4">
    <source>
        <dbReference type="ARBA" id="ARBA00022827"/>
    </source>
</evidence>
<keyword evidence="6" id="KW-0812">Transmembrane</keyword>
<protein>
    <submittedName>
        <fullName evidence="9">(Gmc) oxidoreductase</fullName>
    </submittedName>
</protein>
<dbReference type="PROSITE" id="PS00624">
    <property type="entry name" value="GMC_OXRED_2"/>
    <property type="match status" value="1"/>
</dbReference>
<feature type="domain" description="Glucose-methanol-choline oxidoreductase N-terminal" evidence="7">
    <location>
        <begin position="129"/>
        <end position="152"/>
    </location>
</feature>
<evidence type="ECO:0000259" key="8">
    <source>
        <dbReference type="PROSITE" id="PS00624"/>
    </source>
</evidence>
<evidence type="ECO:0000256" key="5">
    <source>
        <dbReference type="RuleBase" id="RU003968"/>
    </source>
</evidence>
<evidence type="ECO:0000256" key="6">
    <source>
        <dbReference type="SAM" id="Phobius"/>
    </source>
</evidence>
<dbReference type="PANTHER" id="PTHR11552:SF147">
    <property type="entry name" value="CHOLINE DEHYDROGENASE, MITOCHONDRIAL"/>
    <property type="match status" value="1"/>
</dbReference>
<dbReference type="InterPro" id="IPR036188">
    <property type="entry name" value="FAD/NAD-bd_sf"/>
</dbReference>
<keyword evidence="10" id="KW-1185">Reference proteome</keyword>
<dbReference type="PROSITE" id="PS00623">
    <property type="entry name" value="GMC_OXRED_1"/>
    <property type="match status" value="1"/>
</dbReference>
<dbReference type="Gene3D" id="3.30.560.10">
    <property type="entry name" value="Glucose Oxidase, domain 3"/>
    <property type="match status" value="1"/>
</dbReference>
<dbReference type="SUPFAM" id="SSF51905">
    <property type="entry name" value="FAD/NAD(P)-binding domain"/>
    <property type="match status" value="1"/>
</dbReference>
<gene>
    <name evidence="9" type="ORF">NTJ_11377</name>
</gene>
<dbReference type="Pfam" id="PF00732">
    <property type="entry name" value="GMC_oxred_N"/>
    <property type="match status" value="1"/>
</dbReference>
<dbReference type="SUPFAM" id="SSF54373">
    <property type="entry name" value="FAD-linked reductases, C-terminal domain"/>
    <property type="match status" value="1"/>
</dbReference>
<comment type="similarity">
    <text evidence="2 5">Belongs to the GMC oxidoreductase family.</text>
</comment>
<keyword evidence="6" id="KW-0472">Membrane</keyword>
<feature type="transmembrane region" description="Helical" evidence="6">
    <location>
        <begin position="6"/>
        <end position="26"/>
    </location>
</feature>